<dbReference type="Proteomes" id="UP000317318">
    <property type="component" value="Chromosome"/>
</dbReference>
<dbReference type="AlphaFoldDB" id="A0A517QWN9"/>
<name>A0A517QWN9_9PLAN</name>
<evidence type="ECO:0000256" key="1">
    <source>
        <dbReference type="SAM" id="Phobius"/>
    </source>
</evidence>
<dbReference type="SUPFAM" id="SSF54523">
    <property type="entry name" value="Pili subunits"/>
    <property type="match status" value="1"/>
</dbReference>
<dbReference type="InterPro" id="IPR011453">
    <property type="entry name" value="DUF1559"/>
</dbReference>
<dbReference type="PROSITE" id="PS00409">
    <property type="entry name" value="PROKAR_NTER_METHYL"/>
    <property type="match status" value="1"/>
</dbReference>
<dbReference type="EMBL" id="CP036268">
    <property type="protein sequence ID" value="QDT36082.1"/>
    <property type="molecule type" value="Genomic_DNA"/>
</dbReference>
<proteinExistence type="predicted"/>
<keyword evidence="1" id="KW-1133">Transmembrane helix</keyword>
<feature type="domain" description="DUF1559" evidence="2">
    <location>
        <begin position="50"/>
        <end position="301"/>
    </location>
</feature>
<keyword evidence="1" id="KW-0812">Transmembrane</keyword>
<evidence type="ECO:0000313" key="3">
    <source>
        <dbReference type="EMBL" id="QDT36082.1"/>
    </source>
</evidence>
<dbReference type="Pfam" id="PF07963">
    <property type="entry name" value="N_methyl"/>
    <property type="match status" value="1"/>
</dbReference>
<dbReference type="OrthoDB" id="240776at2"/>
<gene>
    <name evidence="3" type="primary">pulG_1</name>
    <name evidence="3" type="ORF">Pan189_04370</name>
</gene>
<evidence type="ECO:0000259" key="2">
    <source>
        <dbReference type="Pfam" id="PF07596"/>
    </source>
</evidence>
<protein>
    <submittedName>
        <fullName evidence="3">Type II secretion system protein G</fullName>
    </submittedName>
</protein>
<dbReference type="PANTHER" id="PTHR30093">
    <property type="entry name" value="GENERAL SECRETION PATHWAY PROTEIN G"/>
    <property type="match status" value="1"/>
</dbReference>
<keyword evidence="4" id="KW-1185">Reference proteome</keyword>
<dbReference type="PANTHER" id="PTHR30093:SF2">
    <property type="entry name" value="TYPE II SECRETION SYSTEM PROTEIN H"/>
    <property type="match status" value="1"/>
</dbReference>
<evidence type="ECO:0000313" key="4">
    <source>
        <dbReference type="Proteomes" id="UP000317318"/>
    </source>
</evidence>
<dbReference type="InterPro" id="IPR045584">
    <property type="entry name" value="Pilin-like"/>
</dbReference>
<dbReference type="InterPro" id="IPR012902">
    <property type="entry name" value="N_methyl_site"/>
</dbReference>
<reference evidence="3 4" key="1">
    <citation type="submission" date="2019-02" db="EMBL/GenBank/DDBJ databases">
        <title>Deep-cultivation of Planctomycetes and their phenomic and genomic characterization uncovers novel biology.</title>
        <authorList>
            <person name="Wiegand S."/>
            <person name="Jogler M."/>
            <person name="Boedeker C."/>
            <person name="Pinto D."/>
            <person name="Vollmers J."/>
            <person name="Rivas-Marin E."/>
            <person name="Kohn T."/>
            <person name="Peeters S.H."/>
            <person name="Heuer A."/>
            <person name="Rast P."/>
            <person name="Oberbeckmann S."/>
            <person name="Bunk B."/>
            <person name="Jeske O."/>
            <person name="Meyerdierks A."/>
            <person name="Storesund J.E."/>
            <person name="Kallscheuer N."/>
            <person name="Luecker S."/>
            <person name="Lage O.M."/>
            <person name="Pohl T."/>
            <person name="Merkel B.J."/>
            <person name="Hornburger P."/>
            <person name="Mueller R.-W."/>
            <person name="Bruemmer F."/>
            <person name="Labrenz M."/>
            <person name="Spormann A.M."/>
            <person name="Op den Camp H."/>
            <person name="Overmann J."/>
            <person name="Amann R."/>
            <person name="Jetten M.S.M."/>
            <person name="Mascher T."/>
            <person name="Medema M.H."/>
            <person name="Devos D.P."/>
            <person name="Kaster A.-K."/>
            <person name="Ovreas L."/>
            <person name="Rohde M."/>
            <person name="Galperin M.Y."/>
            <person name="Jogler C."/>
        </authorList>
    </citation>
    <scope>NUCLEOTIDE SEQUENCE [LARGE SCALE GENOMIC DNA]</scope>
    <source>
        <strain evidence="3 4">Pan189</strain>
    </source>
</reference>
<dbReference type="Gene3D" id="3.30.700.10">
    <property type="entry name" value="Glycoprotein, Type 4 Pilin"/>
    <property type="match status" value="1"/>
</dbReference>
<sequence>MYRANLSASTKCQSGRGRFFVSRRGFTLIELLVVIAIIAILIALLLPAVQQAREAARRSQCKNNLKQIGLALHNYHDVASSLPSAMQMVNEGTSSVFYHGFGWGVMILPQIEREAIYQALNPRANRVGDVRQTAAARTAISVYRCPSDIAPTLNDEYGNDPDDYVSTSNYIAVYGAYDNNDGSSRNLPAGNDAEANGMMYLGSAVKFRDVTDGLSNTLAVGERCYGKRTVFGGTDTYLGGHWLGATFSGVTFSGVMRGIHTNNNSLIEGSNVRSFASWHAGGVQFLLGDGSVRFLSENLDSTIQMNLANRRDGVVIGEF</sequence>
<accession>A0A517QWN9</accession>
<dbReference type="NCBIfam" id="TIGR04294">
    <property type="entry name" value="pre_pil_HX9DG"/>
    <property type="match status" value="1"/>
</dbReference>
<organism evidence="3 4">
    <name type="scientific">Stratiformator vulcanicus</name>
    <dbReference type="NCBI Taxonomy" id="2527980"/>
    <lineage>
        <taxon>Bacteria</taxon>
        <taxon>Pseudomonadati</taxon>
        <taxon>Planctomycetota</taxon>
        <taxon>Planctomycetia</taxon>
        <taxon>Planctomycetales</taxon>
        <taxon>Planctomycetaceae</taxon>
        <taxon>Stratiformator</taxon>
    </lineage>
</organism>
<dbReference type="KEGG" id="svp:Pan189_04370"/>
<feature type="transmembrane region" description="Helical" evidence="1">
    <location>
        <begin position="26"/>
        <end position="49"/>
    </location>
</feature>
<keyword evidence="1" id="KW-0472">Membrane</keyword>
<dbReference type="Pfam" id="PF07596">
    <property type="entry name" value="SBP_bac_10"/>
    <property type="match status" value="1"/>
</dbReference>
<dbReference type="InterPro" id="IPR027558">
    <property type="entry name" value="Pre_pil_HX9DG_C"/>
</dbReference>
<dbReference type="NCBIfam" id="TIGR02532">
    <property type="entry name" value="IV_pilin_GFxxxE"/>
    <property type="match status" value="1"/>
</dbReference>